<evidence type="ECO:0000313" key="3">
    <source>
        <dbReference type="Proteomes" id="UP000628017"/>
    </source>
</evidence>
<dbReference type="EMBL" id="BMKA01000004">
    <property type="protein sequence ID" value="GGA26467.1"/>
    <property type="molecule type" value="Genomic_DNA"/>
</dbReference>
<dbReference type="GO" id="GO:0003677">
    <property type="term" value="F:DNA binding"/>
    <property type="evidence" value="ECO:0007669"/>
    <property type="project" value="InterPro"/>
</dbReference>
<sequence>MSNIRRPLETSVDTHGKTTQLPAKVPPFSGAISDQEHQQLQRHLRQCETGRRPSTPLITALLKRKIFGARVLDTVQVCDAVTGGSVVSYTIDGGPERSGLLVHRARPGVGGGVIPVSSVLGATLIGMRAGEEAPLLCEDGTTATLCVSHVSPAA</sequence>
<dbReference type="InterPro" id="IPR036953">
    <property type="entry name" value="GreA/GreB_C_sf"/>
</dbReference>
<evidence type="ECO:0000313" key="2">
    <source>
        <dbReference type="EMBL" id="GGA26467.1"/>
    </source>
</evidence>
<proteinExistence type="predicted"/>
<feature type="compositionally biased region" description="Basic and acidic residues" evidence="1">
    <location>
        <begin position="1"/>
        <end position="16"/>
    </location>
</feature>
<comment type="caution">
    <text evidence="2">The sequence shown here is derived from an EMBL/GenBank/DDBJ whole genome shotgun (WGS) entry which is preliminary data.</text>
</comment>
<dbReference type="AlphaFoldDB" id="A0A916VSE4"/>
<dbReference type="GO" id="GO:0032784">
    <property type="term" value="P:regulation of DNA-templated transcription elongation"/>
    <property type="evidence" value="ECO:0007669"/>
    <property type="project" value="InterPro"/>
</dbReference>
<dbReference type="Proteomes" id="UP000628017">
    <property type="component" value="Unassembled WGS sequence"/>
</dbReference>
<dbReference type="SUPFAM" id="SSF54534">
    <property type="entry name" value="FKBP-like"/>
    <property type="match status" value="1"/>
</dbReference>
<dbReference type="Gene3D" id="3.10.50.30">
    <property type="entry name" value="Transcription elongation factor, GreA/GreB, C-terminal domain"/>
    <property type="match status" value="1"/>
</dbReference>
<feature type="region of interest" description="Disordered" evidence="1">
    <location>
        <begin position="1"/>
        <end position="39"/>
    </location>
</feature>
<gene>
    <name evidence="2" type="ORF">GCM10011498_29270</name>
</gene>
<protein>
    <recommendedName>
        <fullName evidence="4">Transcription elongation factor GreA/GreB C-terminal domain-containing protein</fullName>
    </recommendedName>
</protein>
<dbReference type="RefSeq" id="WP_188676909.1">
    <property type="nucleotide sequence ID" value="NZ_BMKA01000004.1"/>
</dbReference>
<keyword evidence="3" id="KW-1185">Reference proteome</keyword>
<reference evidence="2" key="1">
    <citation type="journal article" date="2014" name="Int. J. Syst. Evol. Microbiol.">
        <title>Complete genome sequence of Corynebacterium casei LMG S-19264T (=DSM 44701T), isolated from a smear-ripened cheese.</title>
        <authorList>
            <consortium name="US DOE Joint Genome Institute (JGI-PGF)"/>
            <person name="Walter F."/>
            <person name="Albersmeier A."/>
            <person name="Kalinowski J."/>
            <person name="Ruckert C."/>
        </authorList>
    </citation>
    <scope>NUCLEOTIDE SEQUENCE</scope>
    <source>
        <strain evidence="2">CGMCC 1.15880</strain>
    </source>
</reference>
<evidence type="ECO:0000256" key="1">
    <source>
        <dbReference type="SAM" id="MobiDB-lite"/>
    </source>
</evidence>
<evidence type="ECO:0008006" key="4">
    <source>
        <dbReference type="Google" id="ProtNLM"/>
    </source>
</evidence>
<name>A0A916VSE4_9RHOB</name>
<reference evidence="2" key="2">
    <citation type="submission" date="2020-09" db="EMBL/GenBank/DDBJ databases">
        <authorList>
            <person name="Sun Q."/>
            <person name="Zhou Y."/>
        </authorList>
    </citation>
    <scope>NUCLEOTIDE SEQUENCE</scope>
    <source>
        <strain evidence="2">CGMCC 1.15880</strain>
    </source>
</reference>
<accession>A0A916VSE4</accession>
<organism evidence="2 3">
    <name type="scientific">Neptunicoccus cionae</name>
    <dbReference type="NCBI Taxonomy" id="2035344"/>
    <lineage>
        <taxon>Bacteria</taxon>
        <taxon>Pseudomonadati</taxon>
        <taxon>Pseudomonadota</taxon>
        <taxon>Alphaproteobacteria</taxon>
        <taxon>Rhodobacterales</taxon>
        <taxon>Paracoccaceae</taxon>
        <taxon>Neptunicoccus</taxon>
    </lineage>
</organism>